<dbReference type="AlphaFoldDB" id="A0A3Q7JBD2"/>
<evidence type="ECO:0000313" key="1">
    <source>
        <dbReference type="EnsemblPlants" id="Solyc10g050150.1.1.1"/>
    </source>
</evidence>
<sequence>MTKLRDDVEPYISIRHYLDSAGDVAEAFRRSSLVHASKNSVMLINTFAGITTKK</sequence>
<reference evidence="1" key="2">
    <citation type="submission" date="2019-01" db="UniProtKB">
        <authorList>
            <consortium name="EnsemblPlants"/>
        </authorList>
    </citation>
    <scope>IDENTIFICATION</scope>
    <source>
        <strain evidence="1">cv. Heinz 1706</strain>
    </source>
</reference>
<dbReference type="PaxDb" id="4081-Solyc10g050150.1.1"/>
<dbReference type="Proteomes" id="UP000004994">
    <property type="component" value="Chromosome 10"/>
</dbReference>
<reference evidence="1" key="1">
    <citation type="journal article" date="2012" name="Nature">
        <title>The tomato genome sequence provides insights into fleshy fruit evolution.</title>
        <authorList>
            <consortium name="Tomato Genome Consortium"/>
        </authorList>
    </citation>
    <scope>NUCLEOTIDE SEQUENCE [LARGE SCALE GENOMIC DNA]</scope>
    <source>
        <strain evidence="1">cv. Heinz 1706</strain>
    </source>
</reference>
<proteinExistence type="predicted"/>
<keyword evidence="2" id="KW-1185">Reference proteome</keyword>
<dbReference type="Gramene" id="Solyc10g050150.1.1">
    <property type="protein sequence ID" value="Solyc10g050150.1.1.1"/>
    <property type="gene ID" value="Solyc10g050150.1"/>
</dbReference>
<dbReference type="InParanoid" id="A0A3Q7JBD2"/>
<organism evidence="1">
    <name type="scientific">Solanum lycopersicum</name>
    <name type="common">Tomato</name>
    <name type="synonym">Lycopersicon esculentum</name>
    <dbReference type="NCBI Taxonomy" id="4081"/>
    <lineage>
        <taxon>Eukaryota</taxon>
        <taxon>Viridiplantae</taxon>
        <taxon>Streptophyta</taxon>
        <taxon>Embryophyta</taxon>
        <taxon>Tracheophyta</taxon>
        <taxon>Spermatophyta</taxon>
        <taxon>Magnoliopsida</taxon>
        <taxon>eudicotyledons</taxon>
        <taxon>Gunneridae</taxon>
        <taxon>Pentapetalae</taxon>
        <taxon>asterids</taxon>
        <taxon>lamiids</taxon>
        <taxon>Solanales</taxon>
        <taxon>Solanaceae</taxon>
        <taxon>Solanoideae</taxon>
        <taxon>Solaneae</taxon>
        <taxon>Solanum</taxon>
        <taxon>Solanum subgen. Lycopersicon</taxon>
    </lineage>
</organism>
<protein>
    <submittedName>
        <fullName evidence="1">Uncharacterized protein</fullName>
    </submittedName>
</protein>
<accession>A0A3Q7JBD2</accession>
<evidence type="ECO:0000313" key="2">
    <source>
        <dbReference type="Proteomes" id="UP000004994"/>
    </source>
</evidence>
<dbReference type="EnsemblPlants" id="Solyc10g050150.1.1">
    <property type="protein sequence ID" value="Solyc10g050150.1.1.1"/>
    <property type="gene ID" value="Solyc10g050150.1"/>
</dbReference>
<name>A0A3Q7JBD2_SOLLC</name>